<proteinExistence type="predicted"/>
<dbReference type="OrthoDB" id="2968826at2"/>
<organism evidence="1 2">
    <name type="scientific">Sediminibacillus halophilus</name>
    <dbReference type="NCBI Taxonomy" id="482461"/>
    <lineage>
        <taxon>Bacteria</taxon>
        <taxon>Bacillati</taxon>
        <taxon>Bacillota</taxon>
        <taxon>Bacilli</taxon>
        <taxon>Bacillales</taxon>
        <taxon>Bacillaceae</taxon>
        <taxon>Sediminibacillus</taxon>
    </lineage>
</organism>
<evidence type="ECO:0000313" key="2">
    <source>
        <dbReference type="Proteomes" id="UP000182347"/>
    </source>
</evidence>
<accession>A0A1G9R4Z7</accession>
<protein>
    <submittedName>
        <fullName evidence="1">Uncharacterized protein</fullName>
    </submittedName>
</protein>
<dbReference type="Proteomes" id="UP000182347">
    <property type="component" value="Unassembled WGS sequence"/>
</dbReference>
<dbReference type="EMBL" id="FNHF01000002">
    <property type="protein sequence ID" value="SDM17907.1"/>
    <property type="molecule type" value="Genomic_DNA"/>
</dbReference>
<reference evidence="2" key="1">
    <citation type="submission" date="2016-10" db="EMBL/GenBank/DDBJ databases">
        <authorList>
            <person name="Varghese N."/>
            <person name="Submissions S."/>
        </authorList>
    </citation>
    <scope>NUCLEOTIDE SEQUENCE [LARGE SCALE GENOMIC DNA]</scope>
    <source>
        <strain evidence="2">CGMCC 1.6199</strain>
    </source>
</reference>
<dbReference type="AlphaFoldDB" id="A0A1G9R4Z7"/>
<gene>
    <name evidence="1" type="ORF">SAMN05216244_1804</name>
</gene>
<sequence>MDISQIEVKDQEKPNLKNRNLIIDKKMYYDYFHNNRNDAAALKARELLKQTAISISPDGAEIIPKQEDIPSFFRGNKEEIAHLQEKNNKEHSGNLINNLARKATLLEQAENLVENKQIKAELSYLIDELTKIKFYRIDETEEFIQAYKKYADLQIKLLDIYYAI</sequence>
<keyword evidence="2" id="KW-1185">Reference proteome</keyword>
<dbReference type="RefSeq" id="WP_074598509.1">
    <property type="nucleotide sequence ID" value="NZ_FNHF01000002.1"/>
</dbReference>
<evidence type="ECO:0000313" key="1">
    <source>
        <dbReference type="EMBL" id="SDM17907.1"/>
    </source>
</evidence>
<name>A0A1G9R4Z7_9BACI</name>